<organism evidence="2 3">
    <name type="scientific">Prymnesium parvum</name>
    <name type="common">Toxic golden alga</name>
    <dbReference type="NCBI Taxonomy" id="97485"/>
    <lineage>
        <taxon>Eukaryota</taxon>
        <taxon>Haptista</taxon>
        <taxon>Haptophyta</taxon>
        <taxon>Prymnesiophyceae</taxon>
        <taxon>Prymnesiales</taxon>
        <taxon>Prymnesiaceae</taxon>
        <taxon>Prymnesium</taxon>
    </lineage>
</organism>
<dbReference type="SUPFAM" id="SSF48403">
    <property type="entry name" value="Ankyrin repeat"/>
    <property type="match status" value="1"/>
</dbReference>
<proteinExistence type="predicted"/>
<keyword evidence="3" id="KW-1185">Reference proteome</keyword>
<keyword evidence="1" id="KW-0040">ANK repeat</keyword>
<sequence>MPPAGGGLMRWNDQPIPLEVARRVGWHPSTDMVGAGVYGGVVKRDSTGKILVGDEWPEDNCAPPAHNPVSSSGPYLDYSKYTPANRGYSVISTLIIDGNASRLDALFNSIDSETDRRSLANLVMTGGARPLHMCGMSYGADAAELVKVLIKHGADVNAKDNYSMTPIDRLGSNAVTGASILKKHGAVSGFMLSPELPDWQSDDFVFTNPVGEA</sequence>
<dbReference type="InterPro" id="IPR002110">
    <property type="entry name" value="Ankyrin_rpt"/>
</dbReference>
<evidence type="ECO:0008006" key="4">
    <source>
        <dbReference type="Google" id="ProtNLM"/>
    </source>
</evidence>
<gene>
    <name evidence="2" type="ORF">AB1Y20_023605</name>
</gene>
<dbReference type="PROSITE" id="PS50088">
    <property type="entry name" value="ANK_REPEAT"/>
    <property type="match status" value="1"/>
</dbReference>
<protein>
    <recommendedName>
        <fullName evidence="4">Glutaminase</fullName>
    </recommendedName>
</protein>
<dbReference type="PROSITE" id="PS50297">
    <property type="entry name" value="ANK_REP_REGION"/>
    <property type="match status" value="1"/>
</dbReference>
<dbReference type="Pfam" id="PF00023">
    <property type="entry name" value="Ank"/>
    <property type="match status" value="1"/>
</dbReference>
<dbReference type="Proteomes" id="UP001515480">
    <property type="component" value="Unassembled WGS sequence"/>
</dbReference>
<name>A0AB34JGR1_PRYPA</name>
<reference evidence="2 3" key="1">
    <citation type="journal article" date="2024" name="Science">
        <title>Giant polyketide synthase enzymes in the biosynthesis of giant marine polyether toxins.</title>
        <authorList>
            <person name="Fallon T.R."/>
            <person name="Shende V.V."/>
            <person name="Wierzbicki I.H."/>
            <person name="Pendleton A.L."/>
            <person name="Watervoot N.F."/>
            <person name="Auber R.P."/>
            <person name="Gonzalez D.J."/>
            <person name="Wisecaver J.H."/>
            <person name="Moore B.S."/>
        </authorList>
    </citation>
    <scope>NUCLEOTIDE SEQUENCE [LARGE SCALE GENOMIC DNA]</scope>
    <source>
        <strain evidence="2 3">12B1</strain>
    </source>
</reference>
<evidence type="ECO:0000313" key="3">
    <source>
        <dbReference type="Proteomes" id="UP001515480"/>
    </source>
</evidence>
<evidence type="ECO:0000313" key="2">
    <source>
        <dbReference type="EMBL" id="KAL1520133.1"/>
    </source>
</evidence>
<comment type="caution">
    <text evidence="2">The sequence shown here is derived from an EMBL/GenBank/DDBJ whole genome shotgun (WGS) entry which is preliminary data.</text>
</comment>
<accession>A0AB34JGR1</accession>
<evidence type="ECO:0000256" key="1">
    <source>
        <dbReference type="PROSITE-ProRule" id="PRU00023"/>
    </source>
</evidence>
<dbReference type="AlphaFoldDB" id="A0AB34JGR1"/>
<dbReference type="EMBL" id="JBGBPQ010000009">
    <property type="protein sequence ID" value="KAL1520133.1"/>
    <property type="molecule type" value="Genomic_DNA"/>
</dbReference>
<feature type="repeat" description="ANK" evidence="1">
    <location>
        <begin position="126"/>
        <end position="161"/>
    </location>
</feature>
<dbReference type="InterPro" id="IPR036770">
    <property type="entry name" value="Ankyrin_rpt-contain_sf"/>
</dbReference>
<dbReference type="Gene3D" id="1.25.40.20">
    <property type="entry name" value="Ankyrin repeat-containing domain"/>
    <property type="match status" value="1"/>
</dbReference>